<dbReference type="GO" id="GO:0035023">
    <property type="term" value="P:regulation of Rho protein signal transduction"/>
    <property type="evidence" value="ECO:0007669"/>
    <property type="project" value="TreeGrafter"/>
</dbReference>
<dbReference type="GO" id="GO:0031982">
    <property type="term" value="C:vesicle"/>
    <property type="evidence" value="ECO:0007669"/>
    <property type="project" value="TreeGrafter"/>
</dbReference>
<dbReference type="SUPFAM" id="SSF50729">
    <property type="entry name" value="PH domain-like"/>
    <property type="match status" value="1"/>
</dbReference>
<evidence type="ECO:0000313" key="14">
    <source>
        <dbReference type="Ensembl" id="ENSNMLP00000043546.1"/>
    </source>
</evidence>
<dbReference type="InterPro" id="IPR013625">
    <property type="entry name" value="PTB"/>
</dbReference>
<evidence type="ECO:0000313" key="15">
    <source>
        <dbReference type="Proteomes" id="UP000694523"/>
    </source>
</evidence>
<evidence type="ECO:0000256" key="10">
    <source>
        <dbReference type="ARBA" id="ARBA00077699"/>
    </source>
</evidence>
<comment type="subcellular location">
    <subcellularLocation>
        <location evidence="1">Cytoplasm</location>
    </subcellularLocation>
</comment>
<dbReference type="InterPro" id="IPR036028">
    <property type="entry name" value="SH3-like_dom_sf"/>
</dbReference>
<dbReference type="GO" id="GO:0032587">
    <property type="term" value="C:ruffle membrane"/>
    <property type="evidence" value="ECO:0007669"/>
    <property type="project" value="TreeGrafter"/>
</dbReference>
<dbReference type="InterPro" id="IPR041418">
    <property type="entry name" value="SAM_3"/>
</dbReference>
<dbReference type="SUPFAM" id="SSF50044">
    <property type="entry name" value="SH3-domain"/>
    <property type="match status" value="1"/>
</dbReference>
<dbReference type="Pfam" id="PF22975">
    <property type="entry name" value="EPS8_2nd"/>
    <property type="match status" value="1"/>
</dbReference>
<sequence length="805" mass="89403">MICYVCCSGHGSSPEPPKPKAKSSAKAVYEQRKHYTKTSINSLTDTSQYHVEHLTTFVLDRKDGMITVDDGIRRLRLLDAKGKVWTQEMLLQVADKAVSLIDLETKNELENFPIGTIQHCQAVLNACSYDSILALVCKESGQIKPDLHLFQCDDIKANLIHADIESAISDAKSGKVKKRPETLKMILKSDGIIPPPPAAPAPEPPAADTQVDVKSRVAAWSAWTSEQQDSEFSLDTLGIIHLDLSLTSYDCNQILNHLLDDIEFFVTQLQKAAEAFNELSKRKRSKKGRKRSPGEGVLTLRSKPPCEEEFVDCLQKFKHAFNQLGKLKEQIQNPSAVDLVHFLFVPLKMVIQASGSVDLARGVIVPLLTRETIDFLHEAGTAEERHMWVALGDGWTKCRLEWPKDHYFPPCVLKFRDDWEPPAVPVVPLSREQELAQLAETLANAEIQSEELKFRLLQEVKSQRFPPADGYVNTTYKRMQIVDQDMAVATFRQAVSRCVDRGYEADGRGHNTMIAKSKYDFVARNNTELSVMKDEVLEVLDDRKQWWKVRNVCGASGYVPNNILDITKAVDMTSRGEPVYSHTIQHSKSVVTPIPPTPTTPTSPTSPPPVPANLPAPPVPPPTTEGIKPSSCSSTVSRHNSTTSSENVTMRDHSQAQQAATANRRKSNMEEVQDELIHRLTLGRSAQKKFPGPCRGNVPQTVSLSYDSTPEEVKSWLETKGFSPVTISSLGVLTGAQLFSLNKEELKTVCPDDGARVYSQVMVQKAALEKSSGSELQEIMRRRQEKLAASTCDSGVESFDEGSAH</sequence>
<proteinExistence type="inferred from homology"/>
<keyword evidence="3 11" id="KW-0728">SH3 domain</keyword>
<dbReference type="InterPro" id="IPR033928">
    <property type="entry name" value="EPS8_PTB"/>
</dbReference>
<dbReference type="GO" id="GO:0005737">
    <property type="term" value="C:cytoplasm"/>
    <property type="evidence" value="ECO:0007669"/>
    <property type="project" value="UniProtKB-SubCell"/>
</dbReference>
<feature type="compositionally biased region" description="Polar residues" evidence="12">
    <location>
        <begin position="630"/>
        <end position="648"/>
    </location>
</feature>
<dbReference type="Gene3D" id="1.10.150.50">
    <property type="entry name" value="Transcription Factor, Ets-1"/>
    <property type="match status" value="1"/>
</dbReference>
<dbReference type="FunFam" id="2.30.30.40:FF:000071">
    <property type="entry name" value="Epidermal growth factor receptor kinase substrate 8"/>
    <property type="match status" value="1"/>
</dbReference>
<dbReference type="InterPro" id="IPR001452">
    <property type="entry name" value="SH3_domain"/>
</dbReference>
<comment type="similarity">
    <text evidence="2">Belongs to the EPS8 family.</text>
</comment>
<dbReference type="SMART" id="SM00462">
    <property type="entry name" value="PTB"/>
    <property type="match status" value="1"/>
</dbReference>
<dbReference type="InterPro" id="IPR055093">
    <property type="entry name" value="EPS8_2nd"/>
</dbReference>
<comment type="function">
    <text evidence="7">Stimulates guanine exchange activity of SOS1. May play a role in membrane ruffling and remodeling of the actin cytoskeleton.</text>
</comment>
<dbReference type="InterPro" id="IPR013761">
    <property type="entry name" value="SAM/pointed_sf"/>
</dbReference>
<dbReference type="Pfam" id="PF18016">
    <property type="entry name" value="SAM_3"/>
    <property type="match status" value="1"/>
</dbReference>
<dbReference type="GO" id="GO:0003779">
    <property type="term" value="F:actin binding"/>
    <property type="evidence" value="ECO:0007669"/>
    <property type="project" value="TreeGrafter"/>
</dbReference>
<dbReference type="Pfam" id="PF00018">
    <property type="entry name" value="SH3_1"/>
    <property type="match status" value="1"/>
</dbReference>
<dbReference type="Proteomes" id="UP000694523">
    <property type="component" value="Unplaced"/>
</dbReference>
<organism evidence="14 15">
    <name type="scientific">Neogobius melanostomus</name>
    <name type="common">round goby</name>
    <dbReference type="NCBI Taxonomy" id="47308"/>
    <lineage>
        <taxon>Eukaryota</taxon>
        <taxon>Metazoa</taxon>
        <taxon>Chordata</taxon>
        <taxon>Craniata</taxon>
        <taxon>Vertebrata</taxon>
        <taxon>Euteleostomi</taxon>
        <taxon>Actinopterygii</taxon>
        <taxon>Neopterygii</taxon>
        <taxon>Teleostei</taxon>
        <taxon>Neoteleostei</taxon>
        <taxon>Acanthomorphata</taxon>
        <taxon>Gobiaria</taxon>
        <taxon>Gobiiformes</taxon>
        <taxon>Gobioidei</taxon>
        <taxon>Gobiidae</taxon>
        <taxon>Benthophilinae</taxon>
        <taxon>Neogobiini</taxon>
        <taxon>Neogobius</taxon>
    </lineage>
</organism>
<dbReference type="InterPro" id="IPR035462">
    <property type="entry name" value="Eps8_SH3"/>
</dbReference>
<evidence type="ECO:0000256" key="1">
    <source>
        <dbReference type="ARBA" id="ARBA00004496"/>
    </source>
</evidence>
<comment type="subunit">
    <text evidence="8">Interacts with ABI1. Part of a complex that contains SOS1, ABI1 and EPS8L2. Associates with F-actin.</text>
</comment>
<keyword evidence="15" id="KW-1185">Reference proteome</keyword>
<dbReference type="CDD" id="cd09540">
    <property type="entry name" value="SAM_EPS8-like"/>
    <property type="match status" value="1"/>
</dbReference>
<dbReference type="InterPro" id="IPR011993">
    <property type="entry name" value="PH-like_dom_sf"/>
</dbReference>
<dbReference type="InterPro" id="IPR039801">
    <property type="entry name" value="EPS8-like"/>
</dbReference>
<dbReference type="SMART" id="SM00326">
    <property type="entry name" value="SH3"/>
    <property type="match status" value="1"/>
</dbReference>
<dbReference type="PANTHER" id="PTHR12287:SF21">
    <property type="entry name" value="EPIDERMAL GROWTH FACTOR RECEPTOR KINASE SUBSTRATE 8"/>
    <property type="match status" value="1"/>
</dbReference>
<evidence type="ECO:0000256" key="4">
    <source>
        <dbReference type="ARBA" id="ARBA00022490"/>
    </source>
</evidence>
<keyword evidence="6" id="KW-0175">Coiled coil</keyword>
<evidence type="ECO:0000256" key="2">
    <source>
        <dbReference type="ARBA" id="ARBA00006197"/>
    </source>
</evidence>
<dbReference type="Pfam" id="PF08416">
    <property type="entry name" value="PTB"/>
    <property type="match status" value="1"/>
</dbReference>
<feature type="region of interest" description="Disordered" evidence="12">
    <location>
        <begin position="581"/>
        <end position="668"/>
    </location>
</feature>
<evidence type="ECO:0000256" key="8">
    <source>
        <dbReference type="ARBA" id="ARBA00065375"/>
    </source>
</evidence>
<keyword evidence="5" id="KW-0597">Phosphoprotein</keyword>
<accession>A0A8C6WZJ5</accession>
<evidence type="ECO:0000259" key="13">
    <source>
        <dbReference type="PROSITE" id="PS50002"/>
    </source>
</evidence>
<evidence type="ECO:0000256" key="12">
    <source>
        <dbReference type="SAM" id="MobiDB-lite"/>
    </source>
</evidence>
<dbReference type="CDD" id="cd11764">
    <property type="entry name" value="SH3_Eps8"/>
    <property type="match status" value="1"/>
</dbReference>
<reference evidence="14" key="1">
    <citation type="submission" date="2025-08" db="UniProtKB">
        <authorList>
            <consortium name="Ensembl"/>
        </authorList>
    </citation>
    <scope>IDENTIFICATION</scope>
</reference>
<dbReference type="SUPFAM" id="SSF47769">
    <property type="entry name" value="SAM/Pointed domain"/>
    <property type="match status" value="1"/>
</dbReference>
<feature type="domain" description="SH3" evidence="13">
    <location>
        <begin position="510"/>
        <end position="569"/>
    </location>
</feature>
<dbReference type="Gene3D" id="2.30.30.40">
    <property type="entry name" value="SH3 Domains"/>
    <property type="match status" value="1"/>
</dbReference>
<evidence type="ECO:0000256" key="3">
    <source>
        <dbReference type="ARBA" id="ARBA00022443"/>
    </source>
</evidence>
<evidence type="ECO:0000256" key="7">
    <source>
        <dbReference type="ARBA" id="ARBA00058563"/>
    </source>
</evidence>
<dbReference type="PANTHER" id="PTHR12287">
    <property type="entry name" value="EPIDERMAL GROWTH FACTOR RECEPTOR KINASE SUBSTRATE EPS8-RELATED PROTEIN"/>
    <property type="match status" value="1"/>
</dbReference>
<evidence type="ECO:0000256" key="9">
    <source>
        <dbReference type="ARBA" id="ARBA00067142"/>
    </source>
</evidence>
<evidence type="ECO:0000256" key="6">
    <source>
        <dbReference type="ARBA" id="ARBA00023054"/>
    </source>
</evidence>
<dbReference type="Ensembl" id="ENSNMLT00000048339.1">
    <property type="protein sequence ID" value="ENSNMLP00000043546.1"/>
    <property type="gene ID" value="ENSNMLG00000026217.1"/>
</dbReference>
<evidence type="ECO:0000256" key="5">
    <source>
        <dbReference type="ARBA" id="ARBA00022553"/>
    </source>
</evidence>
<dbReference type="FunFam" id="2.30.29.30:FF:000261">
    <property type="entry name" value="Epidermal growth factor receptor kinase substrate 8-like protein 1"/>
    <property type="match status" value="1"/>
</dbReference>
<evidence type="ECO:0000256" key="11">
    <source>
        <dbReference type="PROSITE-ProRule" id="PRU00192"/>
    </source>
</evidence>
<keyword evidence="4" id="KW-0963">Cytoplasm</keyword>
<dbReference type="InterPro" id="IPR006020">
    <property type="entry name" value="PTB/PI_dom"/>
</dbReference>
<dbReference type="PROSITE" id="PS50002">
    <property type="entry name" value="SH3"/>
    <property type="match status" value="1"/>
</dbReference>
<dbReference type="CDD" id="cd01210">
    <property type="entry name" value="PTB_EPS8"/>
    <property type="match status" value="1"/>
</dbReference>
<dbReference type="GO" id="GO:1900029">
    <property type="term" value="P:positive regulation of ruffle assembly"/>
    <property type="evidence" value="ECO:0007669"/>
    <property type="project" value="TreeGrafter"/>
</dbReference>
<dbReference type="GO" id="GO:0007266">
    <property type="term" value="P:Rho protein signal transduction"/>
    <property type="evidence" value="ECO:0007669"/>
    <property type="project" value="TreeGrafter"/>
</dbReference>
<dbReference type="Gene3D" id="2.30.29.30">
    <property type="entry name" value="Pleckstrin-homology domain (PH domain)/Phosphotyrosine-binding domain (PTB)"/>
    <property type="match status" value="1"/>
</dbReference>
<dbReference type="AlphaFoldDB" id="A0A8C6WZJ5"/>
<dbReference type="FunFam" id="1.10.150.50:FF:000023">
    <property type="entry name" value="Epidermal growth factor receptor kinase substrate 8"/>
    <property type="match status" value="1"/>
</dbReference>
<feature type="compositionally biased region" description="Pro residues" evidence="12">
    <location>
        <begin position="593"/>
        <end position="623"/>
    </location>
</feature>
<protein>
    <recommendedName>
        <fullName evidence="9">Epidermal growth factor receptor kinase substrate 8-like protein 1</fullName>
    </recommendedName>
    <alternativeName>
        <fullName evidence="10">Epidermal growth factor receptor pathway substrate 8-related protein 1</fullName>
    </alternativeName>
</protein>
<name>A0A8C6WZJ5_9GOBI</name>
<reference evidence="14" key="2">
    <citation type="submission" date="2025-09" db="UniProtKB">
        <authorList>
            <consortium name="Ensembl"/>
        </authorList>
    </citation>
    <scope>IDENTIFICATION</scope>
</reference>